<dbReference type="InterPro" id="IPR050196">
    <property type="entry name" value="Cytochrome_P450_Monoox"/>
</dbReference>
<evidence type="ECO:0000256" key="13">
    <source>
        <dbReference type="RuleBase" id="RU000461"/>
    </source>
</evidence>
<keyword evidence="4 12" id="KW-0479">Metal-binding</keyword>
<evidence type="ECO:0000256" key="5">
    <source>
        <dbReference type="ARBA" id="ARBA00023002"/>
    </source>
</evidence>
<proteinExistence type="inferred from homology"/>
<dbReference type="AlphaFoldDB" id="A0A1Y2D330"/>
<dbReference type="CDD" id="cd00302">
    <property type="entry name" value="cytochrome_P450"/>
    <property type="match status" value="1"/>
</dbReference>
<dbReference type="Proteomes" id="UP000193642">
    <property type="component" value="Unassembled WGS sequence"/>
</dbReference>
<keyword evidence="5 13" id="KW-0560">Oxidoreductase</keyword>
<dbReference type="InterPro" id="IPR001128">
    <property type="entry name" value="Cyt_P450"/>
</dbReference>
<dbReference type="GO" id="GO:0020037">
    <property type="term" value="F:heme binding"/>
    <property type="evidence" value="ECO:0007669"/>
    <property type="project" value="InterPro"/>
</dbReference>
<keyword evidence="7 13" id="KW-0503">Monooxygenase</keyword>
<evidence type="ECO:0000256" key="6">
    <source>
        <dbReference type="ARBA" id="ARBA00023004"/>
    </source>
</evidence>
<comment type="similarity">
    <text evidence="3 13">Belongs to the cytochrome P450 family.</text>
</comment>
<dbReference type="GO" id="GO:0016020">
    <property type="term" value="C:membrane"/>
    <property type="evidence" value="ECO:0007669"/>
    <property type="project" value="UniProtKB-SubCell"/>
</dbReference>
<evidence type="ECO:0000256" key="11">
    <source>
        <dbReference type="ARBA" id="ARBA00043174"/>
    </source>
</evidence>
<feature type="binding site" description="axial binding residue" evidence="12">
    <location>
        <position position="458"/>
    </location>
    <ligand>
        <name>heme</name>
        <dbReference type="ChEBI" id="CHEBI:30413"/>
    </ligand>
    <ligandPart>
        <name>Fe</name>
        <dbReference type="ChEBI" id="CHEBI:18248"/>
    </ligandPart>
</feature>
<dbReference type="SUPFAM" id="SSF48264">
    <property type="entry name" value="Cytochrome P450"/>
    <property type="match status" value="1"/>
</dbReference>
<evidence type="ECO:0000313" key="16">
    <source>
        <dbReference type="Proteomes" id="UP000193642"/>
    </source>
</evidence>
<reference evidence="15 16" key="1">
    <citation type="submission" date="2016-07" db="EMBL/GenBank/DDBJ databases">
        <title>Pervasive Adenine N6-methylation of Active Genes in Fungi.</title>
        <authorList>
            <consortium name="DOE Joint Genome Institute"/>
            <person name="Mondo S.J."/>
            <person name="Dannebaum R.O."/>
            <person name="Kuo R.C."/>
            <person name="Labutti K."/>
            <person name="Haridas S."/>
            <person name="Kuo A."/>
            <person name="Salamov A."/>
            <person name="Ahrendt S.R."/>
            <person name="Lipzen A."/>
            <person name="Sullivan W."/>
            <person name="Andreopoulos W.B."/>
            <person name="Clum A."/>
            <person name="Lindquist E."/>
            <person name="Daum C."/>
            <person name="Ramamoorthy G.K."/>
            <person name="Gryganskyi A."/>
            <person name="Culley D."/>
            <person name="Magnuson J.K."/>
            <person name="James T.Y."/>
            <person name="O'Malley M.A."/>
            <person name="Stajich J.E."/>
            <person name="Spatafora J.W."/>
            <person name="Visel A."/>
            <person name="Grigoriev I.V."/>
        </authorList>
    </citation>
    <scope>NUCLEOTIDE SEQUENCE [LARGE SCALE GENOMIC DNA]</scope>
    <source>
        <strain evidence="15 16">JEL800</strain>
    </source>
</reference>
<keyword evidence="12 13" id="KW-0349">Heme</keyword>
<evidence type="ECO:0000256" key="4">
    <source>
        <dbReference type="ARBA" id="ARBA00022723"/>
    </source>
</evidence>
<evidence type="ECO:0000313" key="15">
    <source>
        <dbReference type="EMBL" id="ORY53682.1"/>
    </source>
</evidence>
<evidence type="ECO:0000256" key="10">
    <source>
        <dbReference type="ARBA" id="ARBA00042499"/>
    </source>
</evidence>
<evidence type="ECO:0000256" key="2">
    <source>
        <dbReference type="ARBA" id="ARBA00004370"/>
    </source>
</evidence>
<dbReference type="InterPro" id="IPR002401">
    <property type="entry name" value="Cyt_P450_E_grp-I"/>
</dbReference>
<sequence length="513" mass="56943">MPENTVSYLLASAAALAAGVAVLGQSRRQMNEPPIASNWRPVLGHAHLFLAKNGAMQLGPSMFEGHGSDVFIVEASLLGQRVYVARGPKAVKLIMGNSAIRTRIKIPDESLERMESNKVGILFNHDLESWKVNRKCFVESVGRPRFLKGLAPKIDDLMTTLYDSLDQIADSGSPVLINEMMNLISMDCIVDVLFTEKRGAAATYLTACAAGEKPEPDELLTLIHQVFDSAEFYSKVPPILYKLVLHNEDAKHRATYEKYTAYVKELVQARKTAMENSTTDEIDLTTSAFLAAESCFDDDETVLNQVTTMVKEAVGGGTDTASNTMAFLVYELARHQEIADAICEEVIAVAGRNGPILHEMLNQLPMLEATLLEVSRIYSLFAAGITRHITEDVIIDGVLLKKDSMMFLVIGMAHWDASYWENPSEFDPTRFLEKPAKPEGPHGFGWNLSPFGYGVRKCPGQELALLEMKVVMANLCRRYRFRLADPKKPLEVKDSLARECGPLEVIFEHRVEA</sequence>
<dbReference type="GO" id="GO:0005506">
    <property type="term" value="F:iron ion binding"/>
    <property type="evidence" value="ECO:0007669"/>
    <property type="project" value="InterPro"/>
</dbReference>
<evidence type="ECO:0000256" key="8">
    <source>
        <dbReference type="ARBA" id="ARBA00023136"/>
    </source>
</evidence>
<dbReference type="EC" id="1.14.14.14" evidence="9"/>
<dbReference type="PANTHER" id="PTHR24291">
    <property type="entry name" value="CYTOCHROME P450 FAMILY 4"/>
    <property type="match status" value="1"/>
</dbReference>
<evidence type="ECO:0000256" key="14">
    <source>
        <dbReference type="SAM" id="SignalP"/>
    </source>
</evidence>
<feature type="chain" id="PRO_5013299519" description="aromatase" evidence="14">
    <location>
        <begin position="25"/>
        <end position="513"/>
    </location>
</feature>
<keyword evidence="14" id="KW-0732">Signal</keyword>
<dbReference type="GO" id="GO:0070330">
    <property type="term" value="F:aromatase activity"/>
    <property type="evidence" value="ECO:0007669"/>
    <property type="project" value="UniProtKB-EC"/>
</dbReference>
<evidence type="ECO:0000256" key="12">
    <source>
        <dbReference type="PIRSR" id="PIRSR602401-1"/>
    </source>
</evidence>
<name>A0A1Y2D330_9FUNG</name>
<dbReference type="PRINTS" id="PR00385">
    <property type="entry name" value="P450"/>
</dbReference>
<keyword evidence="6 12" id="KW-0408">Iron</keyword>
<dbReference type="Gene3D" id="1.10.630.10">
    <property type="entry name" value="Cytochrome P450"/>
    <property type="match status" value="1"/>
</dbReference>
<dbReference type="Pfam" id="PF00067">
    <property type="entry name" value="p450"/>
    <property type="match status" value="1"/>
</dbReference>
<keyword evidence="16" id="KW-1185">Reference proteome</keyword>
<evidence type="ECO:0000256" key="1">
    <source>
        <dbReference type="ARBA" id="ARBA00001971"/>
    </source>
</evidence>
<protein>
    <recommendedName>
        <fullName evidence="9">aromatase</fullName>
        <ecNumber evidence="9">1.14.14.14</ecNumber>
    </recommendedName>
    <alternativeName>
        <fullName evidence="11">Cytochrome P-450AROM</fullName>
    </alternativeName>
    <alternativeName>
        <fullName evidence="10">Estrogen synthase</fullName>
    </alternativeName>
</protein>
<dbReference type="OrthoDB" id="2119687at2759"/>
<feature type="signal peptide" evidence="14">
    <location>
        <begin position="1"/>
        <end position="24"/>
    </location>
</feature>
<comment type="caution">
    <text evidence="15">The sequence shown here is derived from an EMBL/GenBank/DDBJ whole genome shotgun (WGS) entry which is preliminary data.</text>
</comment>
<dbReference type="InterPro" id="IPR017972">
    <property type="entry name" value="Cyt_P450_CS"/>
</dbReference>
<keyword evidence="8" id="KW-0472">Membrane</keyword>
<evidence type="ECO:0000256" key="7">
    <source>
        <dbReference type="ARBA" id="ARBA00023033"/>
    </source>
</evidence>
<comment type="subcellular location">
    <subcellularLocation>
        <location evidence="2">Membrane</location>
    </subcellularLocation>
</comment>
<dbReference type="PROSITE" id="PS00086">
    <property type="entry name" value="CYTOCHROME_P450"/>
    <property type="match status" value="1"/>
</dbReference>
<gene>
    <name evidence="15" type="ORF">BCR33DRAFT_844950</name>
</gene>
<accession>A0A1Y2D330</accession>
<dbReference type="PANTHER" id="PTHR24291:SF43">
    <property type="entry name" value="AROMATASE"/>
    <property type="match status" value="1"/>
</dbReference>
<comment type="cofactor">
    <cofactor evidence="1 12">
        <name>heme</name>
        <dbReference type="ChEBI" id="CHEBI:30413"/>
    </cofactor>
</comment>
<dbReference type="STRING" id="329046.A0A1Y2D330"/>
<evidence type="ECO:0000256" key="9">
    <source>
        <dbReference type="ARBA" id="ARBA00038885"/>
    </source>
</evidence>
<dbReference type="EMBL" id="MCGO01000001">
    <property type="protein sequence ID" value="ORY53682.1"/>
    <property type="molecule type" value="Genomic_DNA"/>
</dbReference>
<dbReference type="InterPro" id="IPR036396">
    <property type="entry name" value="Cyt_P450_sf"/>
</dbReference>
<organism evidence="15 16">
    <name type="scientific">Rhizoclosmatium globosum</name>
    <dbReference type="NCBI Taxonomy" id="329046"/>
    <lineage>
        <taxon>Eukaryota</taxon>
        <taxon>Fungi</taxon>
        <taxon>Fungi incertae sedis</taxon>
        <taxon>Chytridiomycota</taxon>
        <taxon>Chytridiomycota incertae sedis</taxon>
        <taxon>Chytridiomycetes</taxon>
        <taxon>Chytridiales</taxon>
        <taxon>Chytriomycetaceae</taxon>
        <taxon>Rhizoclosmatium</taxon>
    </lineage>
</organism>
<evidence type="ECO:0000256" key="3">
    <source>
        <dbReference type="ARBA" id="ARBA00010617"/>
    </source>
</evidence>
<dbReference type="PRINTS" id="PR00463">
    <property type="entry name" value="EP450I"/>
</dbReference>